<dbReference type="RefSeq" id="WP_184008274.1">
    <property type="nucleotide sequence ID" value="NZ_JACIJS010000001.1"/>
</dbReference>
<dbReference type="EMBL" id="JACIJS010000001">
    <property type="protein sequence ID" value="MBB5514577.1"/>
    <property type="molecule type" value="Genomic_DNA"/>
</dbReference>
<keyword evidence="1" id="KW-1133">Transmembrane helix</keyword>
<evidence type="ECO:0000313" key="4">
    <source>
        <dbReference type="Proteomes" id="UP000553766"/>
    </source>
</evidence>
<keyword evidence="4" id="KW-1185">Reference proteome</keyword>
<evidence type="ECO:0000256" key="1">
    <source>
        <dbReference type="SAM" id="Phobius"/>
    </source>
</evidence>
<sequence length="64" mass="7166">MTFCRNIGPMEQFLRINLGVVLLLMVFMGPQTPWGLIGIVPLVTGIVRFCPLYLLTKGNPFTRA</sequence>
<dbReference type="AlphaFoldDB" id="A0A840X1M9"/>
<dbReference type="InterPro" id="IPR021309">
    <property type="entry name" value="YgaP-like_TM"/>
</dbReference>
<proteinExistence type="predicted"/>
<dbReference type="Pfam" id="PF11127">
    <property type="entry name" value="YgaP-like_TM"/>
    <property type="match status" value="1"/>
</dbReference>
<evidence type="ECO:0000259" key="2">
    <source>
        <dbReference type="Pfam" id="PF11127"/>
    </source>
</evidence>
<feature type="transmembrane region" description="Helical" evidence="1">
    <location>
        <begin position="12"/>
        <end position="28"/>
    </location>
</feature>
<organism evidence="3 4">
    <name type="scientific">Rubricella aquisinus</name>
    <dbReference type="NCBI Taxonomy" id="2028108"/>
    <lineage>
        <taxon>Bacteria</taxon>
        <taxon>Pseudomonadati</taxon>
        <taxon>Pseudomonadota</taxon>
        <taxon>Alphaproteobacteria</taxon>
        <taxon>Rhodobacterales</taxon>
        <taxon>Paracoccaceae</taxon>
        <taxon>Rubricella</taxon>
    </lineage>
</organism>
<evidence type="ECO:0000313" key="3">
    <source>
        <dbReference type="EMBL" id="MBB5514577.1"/>
    </source>
</evidence>
<name>A0A840X1M9_9RHOB</name>
<keyword evidence="1" id="KW-0472">Membrane</keyword>
<keyword evidence="1" id="KW-0812">Transmembrane</keyword>
<gene>
    <name evidence="3" type="ORF">FHS89_000575</name>
</gene>
<feature type="transmembrane region" description="Helical" evidence="1">
    <location>
        <begin position="34"/>
        <end position="55"/>
    </location>
</feature>
<accession>A0A840X1M9</accession>
<protein>
    <recommendedName>
        <fullName evidence="2">Inner membrane protein YgaP-like transmembrane domain-containing protein</fullName>
    </recommendedName>
</protein>
<feature type="domain" description="Inner membrane protein YgaP-like transmembrane" evidence="2">
    <location>
        <begin position="5"/>
        <end position="55"/>
    </location>
</feature>
<dbReference type="Proteomes" id="UP000553766">
    <property type="component" value="Unassembled WGS sequence"/>
</dbReference>
<reference evidence="3 4" key="1">
    <citation type="submission" date="2020-08" db="EMBL/GenBank/DDBJ databases">
        <title>Genomic Encyclopedia of Type Strains, Phase IV (KMG-IV): sequencing the most valuable type-strain genomes for metagenomic binning, comparative biology and taxonomic classification.</title>
        <authorList>
            <person name="Goeker M."/>
        </authorList>
    </citation>
    <scope>NUCLEOTIDE SEQUENCE [LARGE SCALE GENOMIC DNA]</scope>
    <source>
        <strain evidence="3 4">DSM 103377</strain>
    </source>
</reference>
<comment type="caution">
    <text evidence="3">The sequence shown here is derived from an EMBL/GenBank/DDBJ whole genome shotgun (WGS) entry which is preliminary data.</text>
</comment>